<evidence type="ECO:0000313" key="5">
    <source>
        <dbReference type="Proteomes" id="UP000270299"/>
    </source>
</evidence>
<dbReference type="InterPro" id="IPR050766">
    <property type="entry name" value="Bact_Lucif_Oxidored"/>
</dbReference>
<dbReference type="EMBL" id="RCUV01000001">
    <property type="protein sequence ID" value="RLP73792.1"/>
    <property type="molecule type" value="Genomic_DNA"/>
</dbReference>
<keyword evidence="2" id="KW-0503">Monooxygenase</keyword>
<dbReference type="GO" id="GO:0004497">
    <property type="term" value="F:monooxygenase activity"/>
    <property type="evidence" value="ECO:0007669"/>
    <property type="project" value="UniProtKB-KW"/>
</dbReference>
<dbReference type="InterPro" id="IPR036661">
    <property type="entry name" value="Luciferase-like_sf"/>
</dbReference>
<dbReference type="GO" id="GO:0016705">
    <property type="term" value="F:oxidoreductase activity, acting on paired donors, with incorporation or reduction of molecular oxygen"/>
    <property type="evidence" value="ECO:0007669"/>
    <property type="project" value="InterPro"/>
</dbReference>
<dbReference type="OrthoDB" id="9776438at2"/>
<proteinExistence type="predicted"/>
<comment type="caution">
    <text evidence="4">The sequence shown here is derived from an EMBL/GenBank/DDBJ whole genome shotgun (WGS) entry which is preliminary data.</text>
</comment>
<protein>
    <submittedName>
        <fullName evidence="4">LLM class flavin-dependent oxidoreductase</fullName>
    </submittedName>
</protein>
<name>A0A3L7A3D1_9MICO</name>
<accession>A0A3L7A3D1</accession>
<evidence type="ECO:0000256" key="1">
    <source>
        <dbReference type="ARBA" id="ARBA00023002"/>
    </source>
</evidence>
<dbReference type="AlphaFoldDB" id="A0A3L7A3D1"/>
<organism evidence="4 5">
    <name type="scientific">Mycetocola manganoxydans</name>
    <dbReference type="NCBI Taxonomy" id="699879"/>
    <lineage>
        <taxon>Bacteria</taxon>
        <taxon>Bacillati</taxon>
        <taxon>Actinomycetota</taxon>
        <taxon>Actinomycetes</taxon>
        <taxon>Micrococcales</taxon>
        <taxon>Microbacteriaceae</taxon>
        <taxon>Mycetocola</taxon>
    </lineage>
</organism>
<sequence>MELGVYTFGDIPSDPSTGMPGTAGAQLANTMEWIRLADDSGLDWFGIGEHHRPEYSITSPAIILAAAATATKRIRLSSAVTVLSTEDPVRVFQQFATIDLLSNGRVELAAGRGSFIESFPLFGANLADYDELYEEKLALLLEINANERVTWRGKFRPPLDDALILPRPLTGKLDIWIATGGNPESSMRAGYLGLPVNYAIIGGYPEQFAPLAALYRESGRKAGHAASDLRVAVSGPGFIAPTSQEAKDTFFPYWKRSMAKIAAERGFTAPSRLGYDSQTAKRGAIFAGSPNEVADKILTLHSHLGHDRQALQMDWSGMPHDLVMRSIELLATEVLPQVRAELEG</sequence>
<evidence type="ECO:0000256" key="2">
    <source>
        <dbReference type="ARBA" id="ARBA00023033"/>
    </source>
</evidence>
<gene>
    <name evidence="4" type="ORF">D9V29_00365</name>
</gene>
<reference evidence="4 5" key="1">
    <citation type="submission" date="2018-10" db="EMBL/GenBank/DDBJ databases">
        <authorList>
            <person name="Li J."/>
        </authorList>
    </citation>
    <scope>NUCLEOTIDE SEQUENCE [LARGE SCALE GENOMIC DNA]</scope>
    <source>
        <strain evidence="4 5">CCTCC AB209002</strain>
    </source>
</reference>
<feature type="domain" description="Luciferase-like" evidence="3">
    <location>
        <begin position="1"/>
        <end position="303"/>
    </location>
</feature>
<dbReference type="InterPro" id="IPR011251">
    <property type="entry name" value="Luciferase-like_dom"/>
</dbReference>
<keyword evidence="1" id="KW-0560">Oxidoreductase</keyword>
<dbReference type="Proteomes" id="UP000270299">
    <property type="component" value="Unassembled WGS sequence"/>
</dbReference>
<evidence type="ECO:0000313" key="4">
    <source>
        <dbReference type="EMBL" id="RLP73792.1"/>
    </source>
</evidence>
<dbReference type="PANTHER" id="PTHR30137:SF8">
    <property type="entry name" value="BLR5498 PROTEIN"/>
    <property type="match status" value="1"/>
</dbReference>
<dbReference type="Pfam" id="PF00296">
    <property type="entry name" value="Bac_luciferase"/>
    <property type="match status" value="1"/>
</dbReference>
<dbReference type="SUPFAM" id="SSF51679">
    <property type="entry name" value="Bacterial luciferase-like"/>
    <property type="match status" value="1"/>
</dbReference>
<dbReference type="PANTHER" id="PTHR30137">
    <property type="entry name" value="LUCIFERASE-LIKE MONOOXYGENASE"/>
    <property type="match status" value="1"/>
</dbReference>
<evidence type="ECO:0000259" key="3">
    <source>
        <dbReference type="Pfam" id="PF00296"/>
    </source>
</evidence>
<dbReference type="GO" id="GO:0005829">
    <property type="term" value="C:cytosol"/>
    <property type="evidence" value="ECO:0007669"/>
    <property type="project" value="TreeGrafter"/>
</dbReference>
<keyword evidence="5" id="KW-1185">Reference proteome</keyword>
<dbReference type="Gene3D" id="3.20.20.30">
    <property type="entry name" value="Luciferase-like domain"/>
    <property type="match status" value="1"/>
</dbReference>